<sequence>MRLTDSRSRRLTPVRRGPGGLLRVCVHPAPAGRHDLLGDLRAMLVADVLFRIAELEDLQVITGHVERALPEERARALTGAAGRLGIHPPAVRTPDATVSAPFGGPVDVHVLAPSAAPPPTEDGLLVVVGPAQPPGGTDTPAADGADPSALRLALLALPYALPARITEAALAEAGATLGRWRGRVAAWADAPSRPMHADTVRRLGAAYDDDLDTPAVLEALRRLEDDPDVPDGAKFETFAYADRVLSLELPSEIGRV</sequence>
<dbReference type="EMBL" id="BAABKC010000135">
    <property type="protein sequence ID" value="GAA5080292.1"/>
    <property type="molecule type" value="Genomic_DNA"/>
</dbReference>
<evidence type="ECO:0000313" key="1">
    <source>
        <dbReference type="EMBL" id="GAA5080292.1"/>
    </source>
</evidence>
<keyword evidence="2" id="KW-1185">Reference proteome</keyword>
<evidence type="ECO:0008006" key="3">
    <source>
        <dbReference type="Google" id="ProtNLM"/>
    </source>
</evidence>
<dbReference type="RefSeq" id="WP_345672375.1">
    <property type="nucleotide sequence ID" value="NZ_BAABKC010000135.1"/>
</dbReference>
<evidence type="ECO:0000313" key="2">
    <source>
        <dbReference type="Proteomes" id="UP001500124"/>
    </source>
</evidence>
<proteinExistence type="predicted"/>
<dbReference type="Proteomes" id="UP001500124">
    <property type="component" value="Unassembled WGS sequence"/>
</dbReference>
<dbReference type="Gene3D" id="1.20.120.640">
    <property type="entry name" value="Anticodon-binding domain of a subclass of class I aminoacyl-tRNA synthetases"/>
    <property type="match status" value="1"/>
</dbReference>
<gene>
    <name evidence="1" type="ORF">GCM10023336_73450</name>
</gene>
<protein>
    <recommendedName>
        <fullName evidence="3">Cysteinyl-tRNA synthetase</fullName>
    </recommendedName>
</protein>
<accession>A0ABP9LLL1</accession>
<name>A0ABP9LLL1_9ACTN</name>
<organism evidence="1 2">
    <name type="scientific">Streptomyces similanensis</name>
    <dbReference type="NCBI Taxonomy" id="1274988"/>
    <lineage>
        <taxon>Bacteria</taxon>
        <taxon>Bacillati</taxon>
        <taxon>Actinomycetota</taxon>
        <taxon>Actinomycetes</taxon>
        <taxon>Kitasatosporales</taxon>
        <taxon>Streptomycetaceae</taxon>
        <taxon>Streptomyces</taxon>
    </lineage>
</organism>
<comment type="caution">
    <text evidence="1">The sequence shown here is derived from an EMBL/GenBank/DDBJ whole genome shotgun (WGS) entry which is preliminary data.</text>
</comment>
<reference evidence="2" key="1">
    <citation type="journal article" date="2019" name="Int. J. Syst. Evol. Microbiol.">
        <title>The Global Catalogue of Microorganisms (GCM) 10K type strain sequencing project: providing services to taxonomists for standard genome sequencing and annotation.</title>
        <authorList>
            <consortium name="The Broad Institute Genomics Platform"/>
            <consortium name="The Broad Institute Genome Sequencing Center for Infectious Disease"/>
            <person name="Wu L."/>
            <person name="Ma J."/>
        </authorList>
    </citation>
    <scope>NUCLEOTIDE SEQUENCE [LARGE SCALE GENOMIC DNA]</scope>
    <source>
        <strain evidence="2">JCM 18410</strain>
    </source>
</reference>